<reference evidence="3" key="1">
    <citation type="submission" date="2019-09" db="EMBL/GenBank/DDBJ databases">
        <title>Distinct polysaccharide growth profiles of human intestinal Prevotella copri isolates.</title>
        <authorList>
            <person name="Fehlner-Peach H."/>
            <person name="Magnabosco C."/>
            <person name="Raghavan V."/>
            <person name="Scher J.U."/>
            <person name="Tett A."/>
            <person name="Cox L.M."/>
            <person name="Gottsegen C."/>
            <person name="Watters A."/>
            <person name="Wiltshire- Gordon J.D."/>
            <person name="Segata N."/>
            <person name="Bonneau R."/>
            <person name="Littman D.R."/>
        </authorList>
    </citation>
    <scope>NUCLEOTIDE SEQUENCE [LARGE SCALE GENOMIC DNA]</scope>
    <source>
        <strain evidence="3">iA624</strain>
    </source>
</reference>
<dbReference type="SUPFAM" id="SSF53756">
    <property type="entry name" value="UDP-Glycosyltransferase/glycogen phosphorylase"/>
    <property type="match status" value="1"/>
</dbReference>
<dbReference type="Pfam" id="PF00534">
    <property type="entry name" value="Glycos_transf_1"/>
    <property type="match status" value="1"/>
</dbReference>
<evidence type="ECO:0000313" key="3">
    <source>
        <dbReference type="Proteomes" id="UP000405805"/>
    </source>
</evidence>
<gene>
    <name evidence="2" type="ORF">F7D57_08075</name>
</gene>
<name>A0AA91A3J8_9BACT</name>
<dbReference type="RefSeq" id="WP_153097062.1">
    <property type="nucleotide sequence ID" value="NZ_DAWDMP010000001.1"/>
</dbReference>
<dbReference type="PANTHER" id="PTHR12526:SF628">
    <property type="entry name" value="MANNOSYLGLUCOSYLGLYCERATE SYNTHASE"/>
    <property type="match status" value="1"/>
</dbReference>
<dbReference type="Gene3D" id="3.40.50.2000">
    <property type="entry name" value="Glycogen Phosphorylase B"/>
    <property type="match status" value="2"/>
</dbReference>
<comment type="caution">
    <text evidence="2">The sequence shown here is derived from an EMBL/GenBank/DDBJ whole genome shotgun (WGS) entry which is preliminary data.</text>
</comment>
<evidence type="ECO:0000313" key="2">
    <source>
        <dbReference type="EMBL" id="MQO09667.1"/>
    </source>
</evidence>
<dbReference type="PANTHER" id="PTHR12526">
    <property type="entry name" value="GLYCOSYLTRANSFERASE"/>
    <property type="match status" value="1"/>
</dbReference>
<proteinExistence type="predicted"/>
<sequence length="390" mass="45508">MNILFVTVFQISEQKGGTERTTARISNEMRRRGHKCYNLYAKPIGDMFEMTEFDGIYTNYSPESVRDIVDSQQIDKIILEGAFIMVKNVYDGRAKASRKPSMLFVHHFAPGYEPYFNAFYSIWNQFRYAQSLSNRVKALVKVLIYPVFKPYMDASFHKLYKVAYSLCDKIVLLSPEYADDYCKFGNINDKRKFASIPNAVSFDEFIPLEDLSKKEKTVLIVTRLDEVQKRISLAIKIWKRIEDDAELNDWTFKIVGFGESEHEYRKMVSTLGLKRISFEGRQNPVGYYKKSSLFMMTSLFEGWPMTLNESLQFGCVPLVYDTCASFHEIINDGENGYLVTDKNEEEFYHKMHALMLDANKRMVMQKAAIESSKRFTLDKIVSRWEKLLNE</sequence>
<evidence type="ECO:0000259" key="1">
    <source>
        <dbReference type="Pfam" id="PF00534"/>
    </source>
</evidence>
<protein>
    <submittedName>
        <fullName evidence="2">Glycosyltransferase</fullName>
    </submittedName>
</protein>
<accession>A0AA91A3J8</accession>
<dbReference type="GO" id="GO:0016757">
    <property type="term" value="F:glycosyltransferase activity"/>
    <property type="evidence" value="ECO:0007669"/>
    <property type="project" value="InterPro"/>
</dbReference>
<feature type="domain" description="Glycosyl transferase family 1" evidence="1">
    <location>
        <begin position="209"/>
        <end position="369"/>
    </location>
</feature>
<dbReference type="Proteomes" id="UP000405805">
    <property type="component" value="Unassembled WGS sequence"/>
</dbReference>
<dbReference type="EMBL" id="VZBP01000106">
    <property type="protein sequence ID" value="MQO09667.1"/>
    <property type="molecule type" value="Genomic_DNA"/>
</dbReference>
<organism evidence="2 3">
    <name type="scientific">Segatella copri</name>
    <dbReference type="NCBI Taxonomy" id="165179"/>
    <lineage>
        <taxon>Bacteria</taxon>
        <taxon>Pseudomonadati</taxon>
        <taxon>Bacteroidota</taxon>
        <taxon>Bacteroidia</taxon>
        <taxon>Bacteroidales</taxon>
        <taxon>Prevotellaceae</taxon>
        <taxon>Segatella</taxon>
    </lineage>
</organism>
<dbReference type="AlphaFoldDB" id="A0AA91A3J8"/>
<dbReference type="InterPro" id="IPR001296">
    <property type="entry name" value="Glyco_trans_1"/>
</dbReference>